<evidence type="ECO:0000256" key="1">
    <source>
        <dbReference type="RuleBase" id="RU004003"/>
    </source>
</evidence>
<dbReference type="RefSeq" id="WP_345250284.1">
    <property type="nucleotide sequence ID" value="NZ_BAABFO010000012.1"/>
</dbReference>
<protein>
    <submittedName>
        <fullName evidence="5">Pilus assembly protein N-terminal domain-containing protein</fullName>
    </submittedName>
</protein>
<feature type="domain" description="Pilus formation protein N-terminal" evidence="4">
    <location>
        <begin position="40"/>
        <end position="114"/>
    </location>
</feature>
<feature type="domain" description="Type II/III secretion system secretin-like" evidence="3">
    <location>
        <begin position="240"/>
        <end position="401"/>
    </location>
</feature>
<dbReference type="Pfam" id="PF00263">
    <property type="entry name" value="Secretin"/>
    <property type="match status" value="1"/>
</dbReference>
<evidence type="ECO:0000259" key="3">
    <source>
        <dbReference type="Pfam" id="PF00263"/>
    </source>
</evidence>
<gene>
    <name evidence="5" type="ORF">GCM10023144_26900</name>
</gene>
<dbReference type="PANTHER" id="PTHR30332">
    <property type="entry name" value="PROBABLE GENERAL SECRETION PATHWAY PROTEIN D"/>
    <property type="match status" value="1"/>
</dbReference>
<keyword evidence="2" id="KW-0732">Signal</keyword>
<dbReference type="Pfam" id="PF13629">
    <property type="entry name" value="T2SS-T3SS_pil_N"/>
    <property type="match status" value="1"/>
</dbReference>
<comment type="caution">
    <text evidence="5">The sequence shown here is derived from an EMBL/GenBank/DDBJ whole genome shotgun (WGS) entry which is preliminary data.</text>
</comment>
<feature type="signal peptide" evidence="2">
    <location>
        <begin position="1"/>
        <end position="29"/>
    </location>
</feature>
<reference evidence="6" key="1">
    <citation type="journal article" date="2019" name="Int. J. Syst. Evol. Microbiol.">
        <title>The Global Catalogue of Microorganisms (GCM) 10K type strain sequencing project: providing services to taxonomists for standard genome sequencing and annotation.</title>
        <authorList>
            <consortium name="The Broad Institute Genomics Platform"/>
            <consortium name="The Broad Institute Genome Sequencing Center for Infectious Disease"/>
            <person name="Wu L."/>
            <person name="Ma J."/>
        </authorList>
    </citation>
    <scope>NUCLEOTIDE SEQUENCE [LARGE SCALE GENOMIC DNA]</scope>
    <source>
        <strain evidence="6">JCM 17666</strain>
    </source>
</reference>
<accession>A0ABP8H580</accession>
<comment type="similarity">
    <text evidence="1">Belongs to the bacterial secretin family.</text>
</comment>
<feature type="chain" id="PRO_5045628297" evidence="2">
    <location>
        <begin position="30"/>
        <end position="443"/>
    </location>
</feature>
<organism evidence="5 6">
    <name type="scientific">Pigmentiphaga soli</name>
    <dbReference type="NCBI Taxonomy" id="1007095"/>
    <lineage>
        <taxon>Bacteria</taxon>
        <taxon>Pseudomonadati</taxon>
        <taxon>Pseudomonadota</taxon>
        <taxon>Betaproteobacteria</taxon>
        <taxon>Burkholderiales</taxon>
        <taxon>Alcaligenaceae</taxon>
        <taxon>Pigmentiphaga</taxon>
    </lineage>
</organism>
<dbReference type="InterPro" id="IPR004846">
    <property type="entry name" value="T2SS/T3SS_dom"/>
</dbReference>
<keyword evidence="6" id="KW-1185">Reference proteome</keyword>
<name>A0ABP8H580_9BURK</name>
<dbReference type="InterPro" id="IPR050810">
    <property type="entry name" value="Bact_Secretion_Sys_Channel"/>
</dbReference>
<dbReference type="EMBL" id="BAABFO010000012">
    <property type="protein sequence ID" value="GAA4334542.1"/>
    <property type="molecule type" value="Genomic_DNA"/>
</dbReference>
<dbReference type="PANTHER" id="PTHR30332:SF17">
    <property type="entry name" value="TYPE IV PILIATION SYSTEM PROTEIN DR_0774-RELATED"/>
    <property type="match status" value="1"/>
</dbReference>
<evidence type="ECO:0000313" key="5">
    <source>
        <dbReference type="EMBL" id="GAA4334542.1"/>
    </source>
</evidence>
<evidence type="ECO:0000256" key="2">
    <source>
        <dbReference type="SAM" id="SignalP"/>
    </source>
</evidence>
<proteinExistence type="inferred from homology"/>
<dbReference type="Proteomes" id="UP001501671">
    <property type="component" value="Unassembled WGS sequence"/>
</dbReference>
<evidence type="ECO:0000259" key="4">
    <source>
        <dbReference type="Pfam" id="PF13629"/>
    </source>
</evidence>
<sequence>MNNNESGIARRLAPWLAAAACAAALPAGAADDAAAREPVRQISVAVRDQYQLNIPDALERVVVVDPAVADVVLEKGTRDRKGSVLVVGKKPGTTMVSVWQRGAAAPQAYLVRVTGDLATLMPDGDGARTQVYGDSAVLGGSAPSLLAHRQSLAAAEDSVGQGKVFDNSTIDAGGVVQVDVKVVEFSKQTLKDAGFNFSASNRHGSFSFGLASQLAPAGKAFDLTLGLARGNFLLDTNLRLLETNGLARVLAEPTLVALSGQSAKFLAGGELPVPQAGGLGTTTVTYKPFGIGLTLTPTVLAKDRIALKVAPEASDLDYTNGITVNNIQIPAIITRRADTTVELGDGESYVIGGLVSRNTVSSVNKLPLLGDLPIIGTFFRSMEYSQNDKELLIVVTPHLVRPLARGVTLPLPGQEEKPDTPANAWGHFLMGVASGDQVPGFSK</sequence>
<dbReference type="InterPro" id="IPR032789">
    <property type="entry name" value="T2SS-T3SS_pil_N"/>
</dbReference>
<evidence type="ECO:0000313" key="6">
    <source>
        <dbReference type="Proteomes" id="UP001501671"/>
    </source>
</evidence>